<keyword evidence="1" id="KW-0732">Signal</keyword>
<name>A0A502CKN2_9MICO</name>
<reference evidence="2 3" key="1">
    <citation type="journal article" date="2019" name="Environ. Microbiol.">
        <title>Species interactions and distinct microbial communities in high Arctic permafrost affected cryosols are associated with the CH4 and CO2 gas fluxes.</title>
        <authorList>
            <person name="Altshuler I."/>
            <person name="Hamel J."/>
            <person name="Turney S."/>
            <person name="Magnuson E."/>
            <person name="Levesque R."/>
            <person name="Greer C."/>
            <person name="Whyte L.G."/>
        </authorList>
    </citation>
    <scope>NUCLEOTIDE SEQUENCE [LARGE SCALE GENOMIC DNA]</scope>
    <source>
        <strain evidence="2 3">S9.3A</strain>
    </source>
</reference>
<proteinExistence type="predicted"/>
<keyword evidence="3" id="KW-1185">Reference proteome</keyword>
<feature type="chain" id="PRO_5021316962" evidence="1">
    <location>
        <begin position="22"/>
        <end position="287"/>
    </location>
</feature>
<comment type="caution">
    <text evidence="2">The sequence shown here is derived from an EMBL/GenBank/DDBJ whole genome shotgun (WGS) entry which is preliminary data.</text>
</comment>
<organism evidence="2 3">
    <name type="scientific">Pedococcus bigeumensis</name>
    <dbReference type="NCBI Taxonomy" id="433644"/>
    <lineage>
        <taxon>Bacteria</taxon>
        <taxon>Bacillati</taxon>
        <taxon>Actinomycetota</taxon>
        <taxon>Actinomycetes</taxon>
        <taxon>Micrococcales</taxon>
        <taxon>Intrasporangiaceae</taxon>
        <taxon>Pedococcus</taxon>
    </lineage>
</organism>
<accession>A0A502CKN2</accession>
<dbReference type="Proteomes" id="UP000317722">
    <property type="component" value="Unassembled WGS sequence"/>
</dbReference>
<gene>
    <name evidence="2" type="ORF">EAH86_18795</name>
</gene>
<feature type="signal peptide" evidence="1">
    <location>
        <begin position="1"/>
        <end position="21"/>
    </location>
</feature>
<dbReference type="EMBL" id="RCZM01000007">
    <property type="protein sequence ID" value="TPG13383.1"/>
    <property type="molecule type" value="Genomic_DNA"/>
</dbReference>
<dbReference type="AlphaFoldDB" id="A0A502CKN2"/>
<evidence type="ECO:0000313" key="3">
    <source>
        <dbReference type="Proteomes" id="UP000317722"/>
    </source>
</evidence>
<sequence length="287" mass="30107">MVALVAILGAVGVTVAGQAMAASAEAVDRAARPAAERAMWVWDTSDPQSVVTLATSREIGQLYAAVPPHVDSSPKLAELQQLVALADAAGIRVDALGGDPGWVDNPAWVVTNWLQPALATGLFTGVHVDIEPYTTAAWTKNRKAVITKYLATLDRLHTAAAGAPIEADIPFWFDEIAANGSTLDREIMRRTEAVAVMAYRNHADGPDGTIALASAEVAAGGQLGRPVRIGQETNFLGTDPTEVKQTFHGMTLAQMDSQLAQVRDAFAASPAFAGLAIHDSLGYAAIS</sequence>
<evidence type="ECO:0000313" key="2">
    <source>
        <dbReference type="EMBL" id="TPG13383.1"/>
    </source>
</evidence>
<evidence type="ECO:0000256" key="1">
    <source>
        <dbReference type="SAM" id="SignalP"/>
    </source>
</evidence>
<protein>
    <submittedName>
        <fullName evidence="2">Uncharacterized protein</fullName>
    </submittedName>
</protein>